<evidence type="ECO:0000313" key="3">
    <source>
        <dbReference type="Proteomes" id="UP000814243"/>
    </source>
</evidence>
<dbReference type="Gene3D" id="3.30.530.20">
    <property type="match status" value="1"/>
</dbReference>
<dbReference type="Proteomes" id="UP000814243">
    <property type="component" value="Unassembled WGS sequence"/>
</dbReference>
<dbReference type="Pfam" id="PF00075">
    <property type="entry name" value="RNase_H"/>
    <property type="match status" value="1"/>
</dbReference>
<dbReference type="Gene3D" id="3.30.420.10">
    <property type="entry name" value="Ribonuclease H-like superfamily/Ribonuclease H"/>
    <property type="match status" value="1"/>
</dbReference>
<dbReference type="Pfam" id="PF02121">
    <property type="entry name" value="IP_trans"/>
    <property type="match status" value="1"/>
</dbReference>
<dbReference type="InterPro" id="IPR023393">
    <property type="entry name" value="START-like_dom_sf"/>
</dbReference>
<dbReference type="GO" id="GO:0035091">
    <property type="term" value="F:phosphatidylinositol binding"/>
    <property type="evidence" value="ECO:0007669"/>
    <property type="project" value="TreeGrafter"/>
</dbReference>
<name>A0A922SQ25_SPOEX</name>
<dbReference type="InterPro" id="IPR001666">
    <property type="entry name" value="PI_transfer"/>
</dbReference>
<proteinExistence type="predicted"/>
<dbReference type="GO" id="GO:0005737">
    <property type="term" value="C:cytoplasm"/>
    <property type="evidence" value="ECO:0007669"/>
    <property type="project" value="TreeGrafter"/>
</dbReference>
<feature type="domain" description="RNase H type-1" evidence="1">
    <location>
        <begin position="1"/>
        <end position="103"/>
    </location>
</feature>
<dbReference type="InterPro" id="IPR036397">
    <property type="entry name" value="RNaseH_sf"/>
</dbReference>
<dbReference type="AlphaFoldDB" id="A0A922SQ25"/>
<dbReference type="GO" id="GO:0008526">
    <property type="term" value="F:phosphatidylinositol transfer activity"/>
    <property type="evidence" value="ECO:0007669"/>
    <property type="project" value="TreeGrafter"/>
</dbReference>
<dbReference type="InterPro" id="IPR002156">
    <property type="entry name" value="RNaseH_domain"/>
</dbReference>
<dbReference type="CDD" id="cd09276">
    <property type="entry name" value="Rnase_HI_RT_non_LTR"/>
    <property type="match status" value="1"/>
</dbReference>
<evidence type="ECO:0000313" key="2">
    <source>
        <dbReference type="EMBL" id="KAH9644884.1"/>
    </source>
</evidence>
<protein>
    <recommendedName>
        <fullName evidence="1">RNase H type-1 domain-containing protein</fullName>
    </recommendedName>
</protein>
<sequence>MVKFPPETSVFTGECYGIFKCLEYILLLKLKKSVIFSDSKSALQALAKYPFKSNNCYPIILDCRKLLNRCISIGLQVALVWIPGHANIAGNVKADHVANEAVCSGDIFPYKNYAHDLAALPKTYLYDSWTQDWNSSSQVKGKLYKQIQPSIPVKPWFFKMNFNKVVTSCLIRMRLGHVCTPAHLAKFGIINSDICDCGADAYRIGQLYMIARHSYEQSSNGEGVEVVANEQVTDEVNGVGQYTEKRIHLSRYV</sequence>
<accession>A0A922SQ25</accession>
<comment type="caution">
    <text evidence="2">The sequence shown here is derived from an EMBL/GenBank/DDBJ whole genome shotgun (WGS) entry which is preliminary data.</text>
</comment>
<organism evidence="2 3">
    <name type="scientific">Spodoptera exigua</name>
    <name type="common">Beet armyworm</name>
    <name type="synonym">Noctua fulgens</name>
    <dbReference type="NCBI Taxonomy" id="7107"/>
    <lineage>
        <taxon>Eukaryota</taxon>
        <taxon>Metazoa</taxon>
        <taxon>Ecdysozoa</taxon>
        <taxon>Arthropoda</taxon>
        <taxon>Hexapoda</taxon>
        <taxon>Insecta</taxon>
        <taxon>Pterygota</taxon>
        <taxon>Neoptera</taxon>
        <taxon>Endopterygota</taxon>
        <taxon>Lepidoptera</taxon>
        <taxon>Glossata</taxon>
        <taxon>Ditrysia</taxon>
        <taxon>Noctuoidea</taxon>
        <taxon>Noctuidae</taxon>
        <taxon>Amphipyrinae</taxon>
        <taxon>Spodoptera</taxon>
    </lineage>
</organism>
<dbReference type="SUPFAM" id="SSF53098">
    <property type="entry name" value="Ribonuclease H-like"/>
    <property type="match status" value="1"/>
</dbReference>
<dbReference type="GO" id="GO:0003676">
    <property type="term" value="F:nucleic acid binding"/>
    <property type="evidence" value="ECO:0007669"/>
    <property type="project" value="InterPro"/>
</dbReference>
<reference evidence="2" key="1">
    <citation type="journal article" date="2021" name="G3 (Bethesda)">
        <title>Genome and transcriptome analysis of the beet armyworm Spodoptera exigua reveals targets for pest control. .</title>
        <authorList>
            <person name="Simon S."/>
            <person name="Breeschoten T."/>
            <person name="Jansen H.J."/>
            <person name="Dirks R.P."/>
            <person name="Schranz M.E."/>
            <person name="Ros V.I.D."/>
        </authorList>
    </citation>
    <scope>NUCLEOTIDE SEQUENCE</scope>
    <source>
        <strain evidence="2">TB_SE_WUR_2020</strain>
    </source>
</reference>
<dbReference type="PANTHER" id="PTHR10658:SF54">
    <property type="entry name" value="CYTOPLASMIC PHOSPHATIDYLINOSITOL TRANSFER PROTEIN 1"/>
    <property type="match status" value="1"/>
</dbReference>
<gene>
    <name evidence="2" type="ORF">HF086_007972</name>
</gene>
<dbReference type="PANTHER" id="PTHR10658">
    <property type="entry name" value="PHOSPHATIDYLINOSITOL TRANSFER PROTEIN"/>
    <property type="match status" value="1"/>
</dbReference>
<dbReference type="EMBL" id="JACEFF010000062">
    <property type="protein sequence ID" value="KAH9644884.1"/>
    <property type="molecule type" value="Genomic_DNA"/>
</dbReference>
<dbReference type="InterPro" id="IPR012337">
    <property type="entry name" value="RNaseH-like_sf"/>
</dbReference>
<dbReference type="PROSITE" id="PS50879">
    <property type="entry name" value="RNASE_H_1"/>
    <property type="match status" value="1"/>
</dbReference>
<dbReference type="GO" id="GO:0004523">
    <property type="term" value="F:RNA-DNA hybrid ribonuclease activity"/>
    <property type="evidence" value="ECO:0007669"/>
    <property type="project" value="InterPro"/>
</dbReference>
<dbReference type="InterPro" id="IPR055261">
    <property type="entry name" value="PI_transfer_N"/>
</dbReference>
<evidence type="ECO:0000259" key="1">
    <source>
        <dbReference type="PROSITE" id="PS50879"/>
    </source>
</evidence>
<dbReference type="SUPFAM" id="SSF55961">
    <property type="entry name" value="Bet v1-like"/>
    <property type="match status" value="1"/>
</dbReference>